<protein>
    <recommendedName>
        <fullName evidence="4">Late blight resistance protein</fullName>
    </recommendedName>
</protein>
<feature type="region of interest" description="Disordered" evidence="1">
    <location>
        <begin position="17"/>
        <end position="48"/>
    </location>
</feature>
<dbReference type="EMBL" id="CP133616">
    <property type="protein sequence ID" value="WMV30329.1"/>
    <property type="molecule type" value="Genomic_DNA"/>
</dbReference>
<gene>
    <name evidence="2" type="ORF">MTR67_023714</name>
</gene>
<keyword evidence="3" id="KW-1185">Reference proteome</keyword>
<evidence type="ECO:0000256" key="1">
    <source>
        <dbReference type="SAM" id="MobiDB-lite"/>
    </source>
</evidence>
<dbReference type="AlphaFoldDB" id="A0AAF0QU07"/>
<sequence length="104" mass="11431">MDRSLTYGPCCGSVVHHCSPSKKSSSEKLAKSQPTDRPTIRRSDHGSWSMFVDQDSFTQPLTRTTIDQHGPSFDTRSVGLIVDEGLQLVREKLLIGSTSNGHNS</sequence>
<evidence type="ECO:0000313" key="3">
    <source>
        <dbReference type="Proteomes" id="UP001234989"/>
    </source>
</evidence>
<organism evidence="2 3">
    <name type="scientific">Solanum verrucosum</name>
    <dbReference type="NCBI Taxonomy" id="315347"/>
    <lineage>
        <taxon>Eukaryota</taxon>
        <taxon>Viridiplantae</taxon>
        <taxon>Streptophyta</taxon>
        <taxon>Embryophyta</taxon>
        <taxon>Tracheophyta</taxon>
        <taxon>Spermatophyta</taxon>
        <taxon>Magnoliopsida</taxon>
        <taxon>eudicotyledons</taxon>
        <taxon>Gunneridae</taxon>
        <taxon>Pentapetalae</taxon>
        <taxon>asterids</taxon>
        <taxon>lamiids</taxon>
        <taxon>Solanales</taxon>
        <taxon>Solanaceae</taxon>
        <taxon>Solanoideae</taxon>
        <taxon>Solaneae</taxon>
        <taxon>Solanum</taxon>
    </lineage>
</organism>
<dbReference type="Proteomes" id="UP001234989">
    <property type="component" value="Chromosome 5"/>
</dbReference>
<name>A0AAF0QU07_SOLVR</name>
<evidence type="ECO:0000313" key="2">
    <source>
        <dbReference type="EMBL" id="WMV30329.1"/>
    </source>
</evidence>
<proteinExistence type="predicted"/>
<accession>A0AAF0QU07</accession>
<evidence type="ECO:0008006" key="4">
    <source>
        <dbReference type="Google" id="ProtNLM"/>
    </source>
</evidence>
<reference evidence="2" key="1">
    <citation type="submission" date="2023-08" db="EMBL/GenBank/DDBJ databases">
        <title>A de novo genome assembly of Solanum verrucosum Schlechtendal, a Mexican diploid species geographically isolated from the other diploid A-genome species in potato relatives.</title>
        <authorList>
            <person name="Hosaka K."/>
        </authorList>
    </citation>
    <scope>NUCLEOTIDE SEQUENCE</scope>
    <source>
        <tissue evidence="2">Young leaves</tissue>
    </source>
</reference>